<dbReference type="OrthoDB" id="72638at2"/>
<dbReference type="GO" id="GO:0003677">
    <property type="term" value="F:DNA binding"/>
    <property type="evidence" value="ECO:0007669"/>
    <property type="project" value="UniProtKB-KW"/>
</dbReference>
<protein>
    <submittedName>
        <fullName evidence="3">DNA-binding transcriptional regulator, XRE-family HTH domain</fullName>
    </submittedName>
</protein>
<evidence type="ECO:0000313" key="4">
    <source>
        <dbReference type="Proteomes" id="UP000198853"/>
    </source>
</evidence>
<dbReference type="Proteomes" id="UP000198853">
    <property type="component" value="Unassembled WGS sequence"/>
</dbReference>
<dbReference type="PROSITE" id="PS50943">
    <property type="entry name" value="HTH_CROC1"/>
    <property type="match status" value="1"/>
</dbReference>
<dbReference type="InterPro" id="IPR001387">
    <property type="entry name" value="Cro/C1-type_HTH"/>
</dbReference>
<dbReference type="Pfam" id="PF01381">
    <property type="entry name" value="HTH_3"/>
    <property type="match status" value="1"/>
</dbReference>
<evidence type="ECO:0000256" key="1">
    <source>
        <dbReference type="ARBA" id="ARBA00023125"/>
    </source>
</evidence>
<dbReference type="Gene3D" id="1.10.260.40">
    <property type="entry name" value="lambda repressor-like DNA-binding domains"/>
    <property type="match status" value="1"/>
</dbReference>
<dbReference type="RefSeq" id="WP_090399053.1">
    <property type="nucleotide sequence ID" value="NZ_FNEN01000011.1"/>
</dbReference>
<gene>
    <name evidence="3" type="ORF">SAMN04488123_11111</name>
</gene>
<name>A0A1G8Q8Z2_9BACI</name>
<evidence type="ECO:0000259" key="2">
    <source>
        <dbReference type="PROSITE" id="PS50943"/>
    </source>
</evidence>
<organism evidence="3 4">
    <name type="scientific">Natribacillus halophilus</name>
    <dbReference type="NCBI Taxonomy" id="549003"/>
    <lineage>
        <taxon>Bacteria</taxon>
        <taxon>Bacillati</taxon>
        <taxon>Bacillota</taxon>
        <taxon>Bacilli</taxon>
        <taxon>Bacillales</taxon>
        <taxon>Bacillaceae</taxon>
        <taxon>Natribacillus</taxon>
    </lineage>
</organism>
<keyword evidence="4" id="KW-1185">Reference proteome</keyword>
<dbReference type="InterPro" id="IPR010982">
    <property type="entry name" value="Lambda_DNA-bd_dom_sf"/>
</dbReference>
<dbReference type="PANTHER" id="PTHR46558">
    <property type="entry name" value="TRACRIPTIONAL REGULATORY PROTEIN-RELATED-RELATED"/>
    <property type="match status" value="1"/>
</dbReference>
<reference evidence="3 4" key="1">
    <citation type="submission" date="2016-10" db="EMBL/GenBank/DDBJ databases">
        <authorList>
            <person name="de Groot N.N."/>
        </authorList>
    </citation>
    <scope>NUCLEOTIDE SEQUENCE [LARGE SCALE GENOMIC DNA]</scope>
    <source>
        <strain evidence="3 4">DSM 21771</strain>
    </source>
</reference>
<dbReference type="PANTHER" id="PTHR46558:SF11">
    <property type="entry name" value="HTH-TYPE TRANSCRIPTIONAL REGULATOR XRE"/>
    <property type="match status" value="1"/>
</dbReference>
<dbReference type="AlphaFoldDB" id="A0A1G8Q8Z2"/>
<feature type="domain" description="HTH cro/C1-type" evidence="2">
    <location>
        <begin position="7"/>
        <end position="61"/>
    </location>
</feature>
<accession>A0A1G8Q8Z2</accession>
<dbReference type="CDD" id="cd00093">
    <property type="entry name" value="HTH_XRE"/>
    <property type="match status" value="1"/>
</dbReference>
<keyword evidence="1 3" id="KW-0238">DNA-binding</keyword>
<proteinExistence type="predicted"/>
<dbReference type="SMART" id="SM00530">
    <property type="entry name" value="HTH_XRE"/>
    <property type="match status" value="1"/>
</dbReference>
<evidence type="ECO:0000313" key="3">
    <source>
        <dbReference type="EMBL" id="SDJ01068.1"/>
    </source>
</evidence>
<dbReference type="SUPFAM" id="SSF47413">
    <property type="entry name" value="lambda repressor-like DNA-binding domains"/>
    <property type="match status" value="1"/>
</dbReference>
<sequence>MEFGDRIAHLRNKGNLTQTALSEKIGITRASLSHYEKNRREPDYDTLKKLANYFEISTDYILGRY</sequence>
<dbReference type="EMBL" id="FNEN01000011">
    <property type="protein sequence ID" value="SDJ01068.1"/>
    <property type="molecule type" value="Genomic_DNA"/>
</dbReference>